<gene>
    <name evidence="1" type="ORF">BDV28DRAFT_145580</name>
</gene>
<protein>
    <submittedName>
        <fullName evidence="1">Uncharacterized protein</fullName>
    </submittedName>
</protein>
<reference evidence="2" key="1">
    <citation type="submission" date="2019-04" db="EMBL/GenBank/DDBJ databases">
        <title>Friends and foes A comparative genomics studyof 23 Aspergillus species from section Flavi.</title>
        <authorList>
            <consortium name="DOE Joint Genome Institute"/>
            <person name="Kjaerbolling I."/>
            <person name="Vesth T."/>
            <person name="Frisvad J.C."/>
            <person name="Nybo J.L."/>
            <person name="Theobald S."/>
            <person name="Kildgaard S."/>
            <person name="Isbrandt T."/>
            <person name="Kuo A."/>
            <person name="Sato A."/>
            <person name="Lyhne E.K."/>
            <person name="Kogle M.E."/>
            <person name="Wiebenga A."/>
            <person name="Kun R.S."/>
            <person name="Lubbers R.J."/>
            <person name="Makela M.R."/>
            <person name="Barry K."/>
            <person name="Chovatia M."/>
            <person name="Clum A."/>
            <person name="Daum C."/>
            <person name="Haridas S."/>
            <person name="He G."/>
            <person name="LaButti K."/>
            <person name="Lipzen A."/>
            <person name="Mondo S."/>
            <person name="Riley R."/>
            <person name="Salamov A."/>
            <person name="Simmons B.A."/>
            <person name="Magnuson J.K."/>
            <person name="Henrissat B."/>
            <person name="Mortensen U.H."/>
            <person name="Larsen T.O."/>
            <person name="Devries R.P."/>
            <person name="Grigoriev I.V."/>
            <person name="Machida M."/>
            <person name="Baker S.E."/>
            <person name="Andersen M.R."/>
        </authorList>
    </citation>
    <scope>NUCLEOTIDE SEQUENCE [LARGE SCALE GENOMIC DNA]</scope>
    <source>
        <strain evidence="2">CBS 553.77</strain>
    </source>
</reference>
<proteinExistence type="predicted"/>
<dbReference type="AlphaFoldDB" id="A0A5N6ZEI7"/>
<dbReference type="EMBL" id="ML739043">
    <property type="protein sequence ID" value="KAE8356081.1"/>
    <property type="molecule type" value="Genomic_DNA"/>
</dbReference>
<evidence type="ECO:0000313" key="1">
    <source>
        <dbReference type="EMBL" id="KAE8356081.1"/>
    </source>
</evidence>
<evidence type="ECO:0000313" key="2">
    <source>
        <dbReference type="Proteomes" id="UP000327118"/>
    </source>
</evidence>
<dbReference type="Proteomes" id="UP000327118">
    <property type="component" value="Unassembled WGS sequence"/>
</dbReference>
<accession>A0A5N6ZEI7</accession>
<organism evidence="1 2">
    <name type="scientific">Aspergillus coremiiformis</name>
    <dbReference type="NCBI Taxonomy" id="138285"/>
    <lineage>
        <taxon>Eukaryota</taxon>
        <taxon>Fungi</taxon>
        <taxon>Dikarya</taxon>
        <taxon>Ascomycota</taxon>
        <taxon>Pezizomycotina</taxon>
        <taxon>Eurotiomycetes</taxon>
        <taxon>Eurotiomycetidae</taxon>
        <taxon>Eurotiales</taxon>
        <taxon>Aspergillaceae</taxon>
        <taxon>Aspergillus</taxon>
        <taxon>Aspergillus subgen. Circumdati</taxon>
    </lineage>
</organism>
<sequence>MSDRKRISYTYRGIEAYEEHDKTVTEIIKEDTGVENWPVTTSMPPRGIPPPLTTEAIDKLKALDGVIVIVQDEDD</sequence>
<name>A0A5N6ZEI7_9EURO</name>
<keyword evidence="2" id="KW-1185">Reference proteome</keyword>
<dbReference type="OrthoDB" id="3434980at2759"/>